<dbReference type="Gene3D" id="3.40.50.12660">
    <property type="match status" value="1"/>
</dbReference>
<dbReference type="VEuPathDB" id="FungiDB:FOMG_17038"/>
<dbReference type="VEuPathDB" id="FungiDB:FOZG_03559"/>
<dbReference type="Proteomes" id="UP000285860">
    <property type="component" value="Unassembled WGS sequence"/>
</dbReference>
<dbReference type="VEuPathDB" id="FungiDB:FOXG_08118"/>
<dbReference type="AlphaFoldDB" id="A0A420PR61"/>
<sequence>MQGTLKEPNLAKEAGQCLLNVISYSQGDLSGVASNIFGFTKKTATGHEAYERDLRTKASLADIIIWSVNKDNQTSVDATIASQAIGAMSWAFVTALKKSP</sequence>
<dbReference type="VEuPathDB" id="FungiDB:FOC4_g10013076"/>
<gene>
    <name evidence="1" type="ORF">BFJ68_g14990</name>
</gene>
<dbReference type="VEuPathDB" id="FungiDB:FOC1_g10014080"/>
<accession>A0A420PR61</accession>
<comment type="caution">
    <text evidence="1">The sequence shown here is derived from an EMBL/GenBank/DDBJ whole genome shotgun (WGS) entry which is preliminary data.</text>
</comment>
<protein>
    <submittedName>
        <fullName evidence="1">Uncharacterized protein</fullName>
    </submittedName>
</protein>
<organism evidence="1 2">
    <name type="scientific">Fusarium oxysporum</name>
    <name type="common">Fusarium vascular wilt</name>
    <dbReference type="NCBI Taxonomy" id="5507"/>
    <lineage>
        <taxon>Eukaryota</taxon>
        <taxon>Fungi</taxon>
        <taxon>Dikarya</taxon>
        <taxon>Ascomycota</taxon>
        <taxon>Pezizomycotina</taxon>
        <taxon>Sordariomycetes</taxon>
        <taxon>Hypocreomycetidae</taxon>
        <taxon>Hypocreales</taxon>
        <taxon>Nectriaceae</taxon>
        <taxon>Fusarium</taxon>
        <taxon>Fusarium oxysporum species complex</taxon>
    </lineage>
</organism>
<dbReference type="VEuPathDB" id="FungiDB:HZS61_007271"/>
<proteinExistence type="predicted"/>
<dbReference type="VEuPathDB" id="FungiDB:FOIG_03196"/>
<reference evidence="1 2" key="1">
    <citation type="journal article" date="2018" name="Sci. Rep.">
        <title>Characterisation of pathogen-specific regions and novel effector candidates in Fusarium oxysporum f. sp. cepae.</title>
        <authorList>
            <person name="Armitage A.D."/>
            <person name="Taylor A."/>
            <person name="Sobczyk M.K."/>
            <person name="Baxter L."/>
            <person name="Greenfield B.P."/>
            <person name="Bates H.J."/>
            <person name="Wilson F."/>
            <person name="Jackson A.C."/>
            <person name="Ott S."/>
            <person name="Harrison R.J."/>
            <person name="Clarkson J.P."/>
        </authorList>
    </citation>
    <scope>NUCLEOTIDE SEQUENCE [LARGE SCALE GENOMIC DNA]</scope>
    <source>
        <strain evidence="1 2">Fo_A28</strain>
    </source>
</reference>
<dbReference type="EMBL" id="MRCY01000141">
    <property type="protein sequence ID" value="RKK94952.1"/>
    <property type="molecule type" value="Genomic_DNA"/>
</dbReference>
<evidence type="ECO:0000313" key="1">
    <source>
        <dbReference type="EMBL" id="RKK94952.1"/>
    </source>
</evidence>
<name>A0A420PR61_FUSOX</name>
<evidence type="ECO:0000313" key="2">
    <source>
        <dbReference type="Proteomes" id="UP000285860"/>
    </source>
</evidence>